<evidence type="ECO:0000313" key="3">
    <source>
        <dbReference type="EMBL" id="MBY75344.1"/>
    </source>
</evidence>
<evidence type="ECO:0000313" key="4">
    <source>
        <dbReference type="Proteomes" id="UP000694846"/>
    </source>
</evidence>
<evidence type="ECO:0000313" key="5">
    <source>
        <dbReference type="RefSeq" id="XP_025417804.1"/>
    </source>
</evidence>
<keyword evidence="2" id="KW-1133">Transmembrane helix</keyword>
<feature type="region of interest" description="Disordered" evidence="1">
    <location>
        <begin position="164"/>
        <end position="188"/>
    </location>
</feature>
<sequence>MYPDDSVICCIFPQKCNMYQRTPIIIFWESICYLNMTIITCVIVLVVWSIVRLYAKLDVCRSISVLEESVGSVACTETAAAAGEEDGGDDDEEISVYRSEVELLCDNFNSSNSEVTTTESACTSKSSGPNGTAEHAETCCNGGSAFDAYVSTDGSCCMRSTASQVAAVPPKGPRDDHRPSAATTSSESEMIDILNLEDKIAMRPGCDNVRTNTIDGKKMNDSLSSLKNKPCSSKHKTQNANNKLNNLMIGESSKIVARGNPKDKNNYDDFDGDDEDEEDENDCCVINMRDPNCSKKEKICIDKHEIEICLKFKDQMYHPTVKADQFLELIKKKS</sequence>
<feature type="region of interest" description="Disordered" evidence="1">
    <location>
        <begin position="257"/>
        <end position="277"/>
    </location>
</feature>
<gene>
    <name evidence="5" type="primary">LOC112688694</name>
    <name evidence="3" type="ORF">g.19104</name>
</gene>
<reference evidence="5" key="2">
    <citation type="submission" date="2025-04" db="UniProtKB">
        <authorList>
            <consortium name="RefSeq"/>
        </authorList>
    </citation>
    <scope>IDENTIFICATION</scope>
    <source>
        <tissue evidence="5">Whole body</tissue>
    </source>
</reference>
<dbReference type="AlphaFoldDB" id="A0A2S2QC82"/>
<feature type="transmembrane region" description="Helical" evidence="2">
    <location>
        <begin position="25"/>
        <end position="51"/>
    </location>
</feature>
<dbReference type="OrthoDB" id="10655257at2759"/>
<name>A0A2S2QC82_9HEMI</name>
<keyword evidence="2" id="KW-0472">Membrane</keyword>
<organism evidence="3">
    <name type="scientific">Sipha flava</name>
    <name type="common">yellow sugarcane aphid</name>
    <dbReference type="NCBI Taxonomy" id="143950"/>
    <lineage>
        <taxon>Eukaryota</taxon>
        <taxon>Metazoa</taxon>
        <taxon>Ecdysozoa</taxon>
        <taxon>Arthropoda</taxon>
        <taxon>Hexapoda</taxon>
        <taxon>Insecta</taxon>
        <taxon>Pterygota</taxon>
        <taxon>Neoptera</taxon>
        <taxon>Paraneoptera</taxon>
        <taxon>Hemiptera</taxon>
        <taxon>Sternorrhyncha</taxon>
        <taxon>Aphidomorpha</taxon>
        <taxon>Aphidoidea</taxon>
        <taxon>Aphididae</taxon>
        <taxon>Sipha</taxon>
    </lineage>
</organism>
<keyword evidence="2" id="KW-0812">Transmembrane</keyword>
<dbReference type="RefSeq" id="XP_025417804.1">
    <property type="nucleotide sequence ID" value="XM_025562019.1"/>
</dbReference>
<dbReference type="EMBL" id="GGMS01006141">
    <property type="protein sequence ID" value="MBY75344.1"/>
    <property type="molecule type" value="Transcribed_RNA"/>
</dbReference>
<keyword evidence="4" id="KW-1185">Reference proteome</keyword>
<dbReference type="Proteomes" id="UP000694846">
    <property type="component" value="Unplaced"/>
</dbReference>
<dbReference type="GeneID" id="112688694"/>
<reference evidence="3" key="1">
    <citation type="submission" date="2018-04" db="EMBL/GenBank/DDBJ databases">
        <title>Transcriptome assembly of Sipha flava.</title>
        <authorList>
            <person name="Scully E.D."/>
            <person name="Geib S.M."/>
            <person name="Palmer N.A."/>
            <person name="Koch K."/>
            <person name="Bradshaw J."/>
            <person name="Heng-Moss T."/>
            <person name="Sarath G."/>
        </authorList>
    </citation>
    <scope>NUCLEOTIDE SEQUENCE</scope>
</reference>
<feature type="compositionally biased region" description="Polar residues" evidence="1">
    <location>
        <begin position="221"/>
        <end position="231"/>
    </location>
</feature>
<feature type="compositionally biased region" description="Acidic residues" evidence="1">
    <location>
        <begin position="268"/>
        <end position="277"/>
    </location>
</feature>
<proteinExistence type="predicted"/>
<evidence type="ECO:0000256" key="1">
    <source>
        <dbReference type="SAM" id="MobiDB-lite"/>
    </source>
</evidence>
<accession>A0A2S2QC82</accession>
<evidence type="ECO:0000256" key="2">
    <source>
        <dbReference type="SAM" id="Phobius"/>
    </source>
</evidence>
<feature type="region of interest" description="Disordered" evidence="1">
    <location>
        <begin position="211"/>
        <end position="238"/>
    </location>
</feature>
<protein>
    <submittedName>
        <fullName evidence="5">Uncharacterized protein LOC112688694</fullName>
    </submittedName>
</protein>